<evidence type="ECO:0000256" key="1">
    <source>
        <dbReference type="SAM" id="Coils"/>
    </source>
</evidence>
<reference evidence="4" key="1">
    <citation type="submission" date="2011-08" db="EMBL/GenBank/DDBJ databases">
        <authorList>
            <consortium name="The Broad Institute Genome Sequencing Platform"/>
            <person name="Earl A."/>
            <person name="Ward D."/>
            <person name="Feldgarden M."/>
            <person name="Gevers D."/>
            <person name="Sizova M."/>
            <person name="Hazen A."/>
            <person name="Epstein S."/>
            <person name="Young S.K."/>
            <person name="Zeng Q."/>
            <person name="Gargeya S."/>
            <person name="Fitzgerald M."/>
            <person name="Haas B."/>
            <person name="Abouelleil A."/>
            <person name="Alvarado L."/>
            <person name="Arachchi H.M."/>
            <person name="Berlin A."/>
            <person name="Brown A."/>
            <person name="Chapman S.B."/>
            <person name="Chen Z."/>
            <person name="Dunbar C."/>
            <person name="Freedman E."/>
            <person name="Gearin G."/>
            <person name="Gellesch M."/>
            <person name="Goldberg J."/>
            <person name="Griggs A."/>
            <person name="Gujja S."/>
            <person name="Heiman D."/>
            <person name="Howarth C."/>
            <person name="Larson L."/>
            <person name="Lui A."/>
            <person name="MacDonald P.J.P."/>
            <person name="Montmayeur A."/>
            <person name="Murphy C."/>
            <person name="Neiman D."/>
            <person name="Pearson M."/>
            <person name="Priest M."/>
            <person name="Roberts A."/>
            <person name="Saif S."/>
            <person name="Shea T."/>
            <person name="Shenoy N."/>
            <person name="Sisk P."/>
            <person name="Stolte C."/>
            <person name="Sykes S."/>
            <person name="Wortman J."/>
            <person name="Nusbaum C."/>
            <person name="Birren B."/>
        </authorList>
    </citation>
    <scope>NUCLEOTIDE SEQUENCE</scope>
    <source>
        <strain evidence="4">ACB1</strain>
    </source>
</reference>
<proteinExistence type="predicted"/>
<dbReference type="PATRIC" id="fig|796943.3.peg.717"/>
<feature type="compositionally biased region" description="Basic residues" evidence="2">
    <location>
        <begin position="353"/>
        <end position="365"/>
    </location>
</feature>
<accession>G9WLW6</accession>
<name>G9WLW6_9FIRM</name>
<evidence type="ECO:0000313" key="5">
    <source>
        <dbReference type="Proteomes" id="UP000018461"/>
    </source>
</evidence>
<feature type="compositionally biased region" description="Basic and acidic residues" evidence="2">
    <location>
        <begin position="402"/>
        <end position="420"/>
    </location>
</feature>
<feature type="region of interest" description="Disordered" evidence="2">
    <location>
        <begin position="325"/>
        <end position="556"/>
    </location>
</feature>
<evidence type="ECO:0000313" key="4">
    <source>
        <dbReference type="EMBL" id="EHL12771.1"/>
    </source>
</evidence>
<dbReference type="HOGENOM" id="CLU_035982_0_0_9"/>
<feature type="compositionally biased region" description="Basic residues" evidence="2">
    <location>
        <begin position="528"/>
        <end position="539"/>
    </location>
</feature>
<gene>
    <name evidence="4" type="ORF">HMPREF9625_00325</name>
</gene>
<evidence type="ECO:0000256" key="2">
    <source>
        <dbReference type="SAM" id="MobiDB-lite"/>
    </source>
</evidence>
<protein>
    <recommendedName>
        <fullName evidence="3">PIN-like domain-containing protein</fullName>
    </recommendedName>
</protein>
<reference evidence="4" key="2">
    <citation type="submission" date="2013-03" db="EMBL/GenBank/DDBJ databases">
        <title>The Genome Sequence of Oribacterium sp. ACB1.</title>
        <authorList>
            <consortium name="The Broad Institute Genomics Platform"/>
            <consortium name="The Broad Institute Genome Sequencing Center for Infectious Disease"/>
            <person name="Earl A."/>
            <person name="Ward D."/>
            <person name="Feldgarden M."/>
            <person name="Gevers D."/>
            <person name="Sizova M."/>
            <person name="Hazen A."/>
            <person name="Epstein S."/>
            <person name="Walker B."/>
            <person name="Young S."/>
            <person name="Zeng Q."/>
            <person name="Gargeya S."/>
            <person name="Fitzgerald M."/>
            <person name="Haas B."/>
            <person name="Abouelleil A."/>
            <person name="Allen A.W."/>
            <person name="Alvarado L."/>
            <person name="Arachchi H.M."/>
            <person name="Berlin A.M."/>
            <person name="Chapman S.B."/>
            <person name="Gainer-Dewar J."/>
            <person name="Goldberg J."/>
            <person name="Griggs A."/>
            <person name="Gujja S."/>
            <person name="Hansen M."/>
            <person name="Howarth C."/>
            <person name="Imamovic A."/>
            <person name="Ireland A."/>
            <person name="Larimer J."/>
            <person name="McCowan C."/>
            <person name="Murphy C."/>
            <person name="Pearson M."/>
            <person name="Poon T.W."/>
            <person name="Priest M."/>
            <person name="Roberts A."/>
            <person name="Saif S."/>
            <person name="Shea T."/>
            <person name="Sisk P."/>
            <person name="Sykes S."/>
            <person name="Wortman J."/>
            <person name="Nusbaum C."/>
            <person name="Birren B."/>
        </authorList>
    </citation>
    <scope>NUCLEOTIDE SEQUENCE [LARGE SCALE GENOMIC DNA]</scope>
    <source>
        <strain evidence="4">ACB1</strain>
    </source>
</reference>
<feature type="compositionally biased region" description="Basic and acidic residues" evidence="2">
    <location>
        <begin position="431"/>
        <end position="527"/>
    </location>
</feature>
<sequence>MIILIDFENTHASGFQGVEYLNEQDTLVVYYSDENSAVNKGVVDDLKAKNVHVRMVKLLKQHSNALDMYIASTTGMFLDTGEKICIVSKDKGYAAVRDFWHSLRGAEILLGETIEECFLHSIANDDERIRRAKERSQKALLTEAFETMNNIPTRPTLSRNRFWRRGRQVNYDLSSHLNPVEILPNPLAKPSQEEEYTLTDNELENLKEFLEEENLIAKEDSVDVVEIESSPELDGENQNKTLAEKNVKQSFPEKVLLSEANLPSSINSIAEEEVKKEESSSMNGSVLLEELPKPETAQTFKAAPNQVRYVWDAVKKAMIKVEEELEGSLDQSSVGESTLLAEEENDITEGKKEKRRRNSRRRHSGKKTEEGTESKDSKEKIESKDNKEVSGEAELPLVPEKGAIEKKTKQSAPKDRKDKGGSSTGNNPEKPGLDKEDPKKEDPKEENPKKENLEKKDSKKEDPKKGNPKKENPKRENLKKKDSKKKDSEDKDSQNPEIVKKDMQTQGTKKDVEKRETEKTDNNIEVKKKSRRRPSRSRKKQVEEEVKEDSKENDSN</sequence>
<dbReference type="STRING" id="796943.HMPREF9625_00325"/>
<organism evidence="4 5">
    <name type="scientific">Oribacterium parvum ACB1</name>
    <dbReference type="NCBI Taxonomy" id="796943"/>
    <lineage>
        <taxon>Bacteria</taxon>
        <taxon>Bacillati</taxon>
        <taxon>Bacillota</taxon>
        <taxon>Clostridia</taxon>
        <taxon>Lachnospirales</taxon>
        <taxon>Lachnospiraceae</taxon>
        <taxon>Oribacterium</taxon>
    </lineage>
</organism>
<dbReference type="AlphaFoldDB" id="G9WLW6"/>
<dbReference type="Pfam" id="PF18475">
    <property type="entry name" value="PIN7"/>
    <property type="match status" value="1"/>
</dbReference>
<comment type="caution">
    <text evidence="4">The sequence shown here is derived from an EMBL/GenBank/DDBJ whole genome shotgun (WGS) entry which is preliminary data.</text>
</comment>
<feature type="domain" description="PIN-like" evidence="3">
    <location>
        <begin position="4"/>
        <end position="101"/>
    </location>
</feature>
<keyword evidence="5" id="KW-1185">Reference proteome</keyword>
<evidence type="ECO:0000259" key="3">
    <source>
        <dbReference type="Pfam" id="PF18475"/>
    </source>
</evidence>
<feature type="compositionally biased region" description="Basic and acidic residues" evidence="2">
    <location>
        <begin position="366"/>
        <end position="390"/>
    </location>
</feature>
<dbReference type="EMBL" id="AFZC02000003">
    <property type="protein sequence ID" value="EHL12771.1"/>
    <property type="molecule type" value="Genomic_DNA"/>
</dbReference>
<feature type="compositionally biased region" description="Basic and acidic residues" evidence="2">
    <location>
        <begin position="540"/>
        <end position="556"/>
    </location>
</feature>
<dbReference type="RefSeq" id="WP_009534194.1">
    <property type="nucleotide sequence ID" value="NZ_KE148312.1"/>
</dbReference>
<dbReference type="Proteomes" id="UP000018461">
    <property type="component" value="Unassembled WGS sequence"/>
</dbReference>
<feature type="coiled-coil region" evidence="1">
    <location>
        <begin position="193"/>
        <end position="220"/>
    </location>
</feature>
<dbReference type="InterPro" id="IPR041494">
    <property type="entry name" value="PIN7"/>
</dbReference>
<keyword evidence="1" id="KW-0175">Coiled coil</keyword>